<reference evidence="2 3" key="1">
    <citation type="submission" date="2019-03" db="EMBL/GenBank/DDBJ databases">
        <title>Bradyrhizobium strains diversity isolated from Chamaecrista fasciculata.</title>
        <authorList>
            <person name="Urquiaga M.C.O."/>
            <person name="Hungria M."/>
            <person name="Delamuta J.R.M."/>
        </authorList>
    </citation>
    <scope>NUCLEOTIDE SEQUENCE [LARGE SCALE GENOMIC DNA]</scope>
    <source>
        <strain evidence="2 3">CNPSo 3424</strain>
    </source>
</reference>
<sequence length="77" mass="8451">MVDHLDGPAPSAQADKRRRRAAPAQPSLACKLDVKASDARDRARNMPLGEERAEATQQAMILENAAYMLRQFGTRAS</sequence>
<evidence type="ECO:0000313" key="3">
    <source>
        <dbReference type="Proteomes" id="UP000298225"/>
    </source>
</evidence>
<protein>
    <submittedName>
        <fullName evidence="2">Uncharacterized protein</fullName>
    </submittedName>
</protein>
<proteinExistence type="predicted"/>
<dbReference type="Proteomes" id="UP000298225">
    <property type="component" value="Unassembled WGS sequence"/>
</dbReference>
<organism evidence="2 3">
    <name type="scientific">Bradyrhizobium frederickii</name>
    <dbReference type="NCBI Taxonomy" id="2560054"/>
    <lineage>
        <taxon>Bacteria</taxon>
        <taxon>Pseudomonadati</taxon>
        <taxon>Pseudomonadota</taxon>
        <taxon>Alphaproteobacteria</taxon>
        <taxon>Hyphomicrobiales</taxon>
        <taxon>Nitrobacteraceae</taxon>
        <taxon>Bradyrhizobium</taxon>
    </lineage>
</organism>
<evidence type="ECO:0000256" key="1">
    <source>
        <dbReference type="SAM" id="MobiDB-lite"/>
    </source>
</evidence>
<comment type="caution">
    <text evidence="2">The sequence shown here is derived from an EMBL/GenBank/DDBJ whole genome shotgun (WGS) entry which is preliminary data.</text>
</comment>
<evidence type="ECO:0000313" key="2">
    <source>
        <dbReference type="EMBL" id="TFV39945.1"/>
    </source>
</evidence>
<feature type="region of interest" description="Disordered" evidence="1">
    <location>
        <begin position="1"/>
        <end position="27"/>
    </location>
</feature>
<dbReference type="AlphaFoldDB" id="A0A4Y9L9B0"/>
<dbReference type="OrthoDB" id="8243291at2"/>
<gene>
    <name evidence="2" type="ORF">E4K66_10035</name>
</gene>
<dbReference type="EMBL" id="SPQU01000004">
    <property type="protein sequence ID" value="TFV39945.1"/>
    <property type="molecule type" value="Genomic_DNA"/>
</dbReference>
<keyword evidence="3" id="KW-1185">Reference proteome</keyword>
<name>A0A4Y9L9B0_9BRAD</name>
<accession>A0A4Y9L9B0</accession>